<sequence>MQDVIRLLPDSLANQIAAGEVVQRPASVVKELLENSIDAQATQIQLIIKDAGKTLIQVIDDGIGMSETDARMSFERHATSKIKTQEDLFSIMTMGFRGEALASIAAVAQVEMRTRREIDDLGTQIIIEGSELKTQSKINCPKGTSIAVKNLFFNVPARRNFLKSNPVETKHIIDEFQRVALAFPEVAFRMYHNEEEIYNLSKGKLAQRIIGIFGKNYREGLIPCQEETPLLKVKGYIGKPELAKKTRGEQFFFVNNRFIKHAYLHHAVLTCYQDLLPKEHIPFYVIFLEIEPQHIDINVHPTKTEIKFDDEKAIYAILQATVRKALGSVQNNLDFEEKPFIFDSVFSNEKKLFTDSSTQFSPKENFSNLGKTTYREKSNLRNWETIFAGLKSQAIQTFEQEKNEIFPQENVSETATLAKEYENPETKTFQLHQRYIVTQIKAGLLIIDQHLAHQRILYDKFLSLLQSEGSGRVSQQLLFPIQISLNPTDLALVQDIAEQIRYLGFNFELNYDSMTLYGTPPNLPREQEKEIVESFIEQIKHSADISLLPSQEKIARLMAQRSALRYGTKLDSAEIQTLLAQLFASSNPNYSPNGEPTMILVDMIKIGEWFANGLH</sequence>
<dbReference type="InterPro" id="IPR020667">
    <property type="entry name" value="DNA_mismatch_repair_MutL"/>
</dbReference>
<dbReference type="FunFam" id="3.30.565.10:FF:000003">
    <property type="entry name" value="DNA mismatch repair endonuclease MutL"/>
    <property type="match status" value="1"/>
</dbReference>
<evidence type="ECO:0000259" key="7">
    <source>
        <dbReference type="SMART" id="SM01340"/>
    </source>
</evidence>
<gene>
    <name evidence="5" type="primary">mutL</name>
    <name evidence="8" type="ORF">Rain11_1599</name>
</gene>
<dbReference type="InterPro" id="IPR020568">
    <property type="entry name" value="Ribosomal_Su5_D2-typ_SF"/>
</dbReference>
<dbReference type="NCBIfam" id="TIGR00585">
    <property type="entry name" value="mutl"/>
    <property type="match status" value="1"/>
</dbReference>
<dbReference type="PROSITE" id="PS00058">
    <property type="entry name" value="DNA_MISMATCH_REPAIR_1"/>
    <property type="match status" value="1"/>
</dbReference>
<dbReference type="InterPro" id="IPR014762">
    <property type="entry name" value="DNA_mismatch_repair_CS"/>
</dbReference>
<dbReference type="InterPro" id="IPR042120">
    <property type="entry name" value="MutL_C_dimsub"/>
</dbReference>
<dbReference type="SUPFAM" id="SSF54211">
    <property type="entry name" value="Ribosomal protein S5 domain 2-like"/>
    <property type="match status" value="1"/>
</dbReference>
<dbReference type="InterPro" id="IPR038973">
    <property type="entry name" value="MutL/Mlh/Pms-like"/>
</dbReference>
<comment type="caution">
    <text evidence="8">The sequence shown here is derived from an EMBL/GenBank/DDBJ whole genome shotgun (WGS) entry which is preliminary data.</text>
</comment>
<dbReference type="InterPro" id="IPR002099">
    <property type="entry name" value="MutL/Mlh/PMS"/>
</dbReference>
<comment type="function">
    <text evidence="5">This protein is involved in the repair of mismatches in DNA. It is required for dam-dependent methyl-directed DNA mismatch repair. May act as a 'molecular matchmaker', a protein that promotes the formation of a stable complex between two or more DNA-binding proteins in an ATP-dependent manner without itself being part of a final effector complex.</text>
</comment>
<evidence type="ECO:0000256" key="2">
    <source>
        <dbReference type="ARBA" id="ARBA00021975"/>
    </source>
</evidence>
<dbReference type="PANTHER" id="PTHR10073:SF12">
    <property type="entry name" value="DNA MISMATCH REPAIR PROTEIN MLH1"/>
    <property type="match status" value="1"/>
</dbReference>
<keyword evidence="3 5" id="KW-0227">DNA damage</keyword>
<dbReference type="EMBL" id="NKXO01000023">
    <property type="protein sequence ID" value="PKQ68621.1"/>
    <property type="molecule type" value="Genomic_DNA"/>
</dbReference>
<name>A0A2N3IE82_9BACT</name>
<dbReference type="OrthoDB" id="9763467at2"/>
<dbReference type="InterPro" id="IPR036890">
    <property type="entry name" value="HATPase_C_sf"/>
</dbReference>
<evidence type="ECO:0000313" key="8">
    <source>
        <dbReference type="EMBL" id="PKQ68621.1"/>
    </source>
</evidence>
<dbReference type="InterPro" id="IPR014790">
    <property type="entry name" value="MutL_C"/>
</dbReference>
<keyword evidence="9" id="KW-1185">Reference proteome</keyword>
<dbReference type="InterPro" id="IPR014721">
    <property type="entry name" value="Ribsml_uS5_D2-typ_fold_subgr"/>
</dbReference>
<dbReference type="Gene3D" id="3.30.1370.100">
    <property type="entry name" value="MutL, C-terminal domain, regulatory subdomain"/>
    <property type="match status" value="1"/>
</dbReference>
<accession>A0A2N3IE82</accession>
<dbReference type="CDD" id="cd16926">
    <property type="entry name" value="HATPase_MutL-MLH-PMS-like"/>
    <property type="match status" value="1"/>
</dbReference>
<organism evidence="8 9">
    <name type="scientific">Raineya orbicola</name>
    <dbReference type="NCBI Taxonomy" id="2016530"/>
    <lineage>
        <taxon>Bacteria</taxon>
        <taxon>Pseudomonadati</taxon>
        <taxon>Bacteroidota</taxon>
        <taxon>Cytophagia</taxon>
        <taxon>Cytophagales</taxon>
        <taxon>Raineyaceae</taxon>
        <taxon>Raineya</taxon>
    </lineage>
</organism>
<dbReference type="InterPro" id="IPR042121">
    <property type="entry name" value="MutL_C_regsub"/>
</dbReference>
<evidence type="ECO:0000256" key="5">
    <source>
        <dbReference type="HAMAP-Rule" id="MF_00149"/>
    </source>
</evidence>
<dbReference type="GO" id="GO:0032300">
    <property type="term" value="C:mismatch repair complex"/>
    <property type="evidence" value="ECO:0007669"/>
    <property type="project" value="InterPro"/>
</dbReference>
<keyword evidence="4 5" id="KW-0234">DNA repair</keyword>
<dbReference type="CDD" id="cd00782">
    <property type="entry name" value="MutL_Trans"/>
    <property type="match status" value="1"/>
</dbReference>
<dbReference type="AlphaFoldDB" id="A0A2N3IE82"/>
<dbReference type="Gene3D" id="3.30.565.10">
    <property type="entry name" value="Histidine kinase-like ATPase, C-terminal domain"/>
    <property type="match status" value="1"/>
</dbReference>
<dbReference type="Proteomes" id="UP000233387">
    <property type="component" value="Unassembled WGS sequence"/>
</dbReference>
<dbReference type="SUPFAM" id="SSF118116">
    <property type="entry name" value="DNA mismatch repair protein MutL"/>
    <property type="match status" value="1"/>
</dbReference>
<dbReference type="GO" id="GO:0140664">
    <property type="term" value="F:ATP-dependent DNA damage sensor activity"/>
    <property type="evidence" value="ECO:0007669"/>
    <property type="project" value="InterPro"/>
</dbReference>
<dbReference type="Pfam" id="PF08676">
    <property type="entry name" value="MutL_C"/>
    <property type="match status" value="1"/>
</dbReference>
<dbReference type="Pfam" id="PF01119">
    <property type="entry name" value="DNA_mis_repair"/>
    <property type="match status" value="1"/>
</dbReference>
<dbReference type="Gene3D" id="3.30.1540.20">
    <property type="entry name" value="MutL, C-terminal domain, dimerisation subdomain"/>
    <property type="match status" value="1"/>
</dbReference>
<dbReference type="SMART" id="SM00853">
    <property type="entry name" value="MutL_C"/>
    <property type="match status" value="1"/>
</dbReference>
<comment type="similarity">
    <text evidence="1 5">Belongs to the DNA mismatch repair MutL/HexB family.</text>
</comment>
<evidence type="ECO:0000256" key="3">
    <source>
        <dbReference type="ARBA" id="ARBA00022763"/>
    </source>
</evidence>
<evidence type="ECO:0000256" key="1">
    <source>
        <dbReference type="ARBA" id="ARBA00006082"/>
    </source>
</evidence>
<feature type="domain" description="DNA mismatch repair protein S5" evidence="7">
    <location>
        <begin position="209"/>
        <end position="327"/>
    </location>
</feature>
<dbReference type="Pfam" id="PF13589">
    <property type="entry name" value="HATPase_c_3"/>
    <property type="match status" value="1"/>
</dbReference>
<reference evidence="8 9" key="1">
    <citation type="submission" date="2017-06" db="EMBL/GenBank/DDBJ databases">
        <title>Raineya orbicola gen. nov., sp. nov. a slightly thermophilic bacterium of the phylum Bacteroidetes and the description of Raineyaceae fam. nov.</title>
        <authorList>
            <person name="Albuquerque L."/>
            <person name="Polonia A.R.M."/>
            <person name="Barroso C."/>
            <person name="Froufe H.J.C."/>
            <person name="Lage O."/>
            <person name="Lobo-Da-Cunha A."/>
            <person name="Egas C."/>
            <person name="Da Costa M.S."/>
        </authorList>
    </citation>
    <scope>NUCLEOTIDE SEQUENCE [LARGE SCALE GENOMIC DNA]</scope>
    <source>
        <strain evidence="8 9">SPSPC-11</strain>
    </source>
</reference>
<dbReference type="HAMAP" id="MF_00149">
    <property type="entry name" value="DNA_mis_repair"/>
    <property type="match status" value="1"/>
</dbReference>
<dbReference type="SUPFAM" id="SSF55874">
    <property type="entry name" value="ATPase domain of HSP90 chaperone/DNA topoisomerase II/histidine kinase"/>
    <property type="match status" value="1"/>
</dbReference>
<dbReference type="GO" id="GO:0030983">
    <property type="term" value="F:mismatched DNA binding"/>
    <property type="evidence" value="ECO:0007669"/>
    <property type="project" value="InterPro"/>
</dbReference>
<dbReference type="RefSeq" id="WP_101358865.1">
    <property type="nucleotide sequence ID" value="NZ_NKXO01000023.1"/>
</dbReference>
<proteinExistence type="inferred from homology"/>
<evidence type="ECO:0000259" key="6">
    <source>
        <dbReference type="SMART" id="SM00853"/>
    </source>
</evidence>
<dbReference type="InterPro" id="IPR013507">
    <property type="entry name" value="DNA_mismatch_S5_2-like"/>
</dbReference>
<dbReference type="SMART" id="SM01340">
    <property type="entry name" value="DNA_mis_repair"/>
    <property type="match status" value="1"/>
</dbReference>
<dbReference type="GO" id="GO:0006298">
    <property type="term" value="P:mismatch repair"/>
    <property type="evidence" value="ECO:0007669"/>
    <property type="project" value="UniProtKB-UniRule"/>
</dbReference>
<evidence type="ECO:0000313" key="9">
    <source>
        <dbReference type="Proteomes" id="UP000233387"/>
    </source>
</evidence>
<dbReference type="PANTHER" id="PTHR10073">
    <property type="entry name" value="DNA MISMATCH REPAIR PROTEIN MLH, PMS, MUTL"/>
    <property type="match status" value="1"/>
</dbReference>
<protein>
    <recommendedName>
        <fullName evidence="2 5">DNA mismatch repair protein MutL</fullName>
    </recommendedName>
</protein>
<dbReference type="GO" id="GO:0016887">
    <property type="term" value="F:ATP hydrolysis activity"/>
    <property type="evidence" value="ECO:0007669"/>
    <property type="project" value="InterPro"/>
</dbReference>
<evidence type="ECO:0000256" key="4">
    <source>
        <dbReference type="ARBA" id="ARBA00023204"/>
    </source>
</evidence>
<dbReference type="InterPro" id="IPR037198">
    <property type="entry name" value="MutL_C_sf"/>
</dbReference>
<feature type="domain" description="MutL C-terminal dimerisation" evidence="6">
    <location>
        <begin position="427"/>
        <end position="570"/>
    </location>
</feature>
<dbReference type="GO" id="GO:0005524">
    <property type="term" value="F:ATP binding"/>
    <property type="evidence" value="ECO:0007669"/>
    <property type="project" value="InterPro"/>
</dbReference>
<dbReference type="Gene3D" id="3.30.230.10">
    <property type="match status" value="1"/>
</dbReference>